<sequence length="176" mass="20141">MLYNSFNFNYKITSHIYCNRFPINSRLREACFLRDRICLCVIAFSFTVLIISKSSCLHLTINCISKEPSFSNSESKTGLSHLFGTATDSMVSVKCRLLVEAYKWILIAPSYSIILKDSAVLIVSKAANQKCICSEPTRLFRLPKILELIIFYYIIDYSFYFIMLIIASNGLKNHST</sequence>
<name>A0A6G0U3R4_APHGL</name>
<keyword evidence="3" id="KW-1185">Reference proteome</keyword>
<dbReference type="Proteomes" id="UP000475862">
    <property type="component" value="Unassembled WGS sequence"/>
</dbReference>
<dbReference type="EMBL" id="VYZN01000006">
    <property type="protein sequence ID" value="KAE9543761.1"/>
    <property type="molecule type" value="Genomic_DNA"/>
</dbReference>
<evidence type="ECO:0000313" key="3">
    <source>
        <dbReference type="Proteomes" id="UP000475862"/>
    </source>
</evidence>
<gene>
    <name evidence="2" type="ORF">AGLY_001991</name>
</gene>
<reference evidence="2 3" key="1">
    <citation type="submission" date="2019-08" db="EMBL/GenBank/DDBJ databases">
        <title>The genome of the soybean aphid Biotype 1, its phylome, world population structure and adaptation to the North American continent.</title>
        <authorList>
            <person name="Giordano R."/>
            <person name="Donthu R.K."/>
            <person name="Hernandez A.G."/>
            <person name="Wright C.L."/>
            <person name="Zimin A.V."/>
        </authorList>
    </citation>
    <scope>NUCLEOTIDE SEQUENCE [LARGE SCALE GENOMIC DNA]</scope>
    <source>
        <tissue evidence="2">Whole aphids</tissue>
    </source>
</reference>
<protein>
    <submittedName>
        <fullName evidence="2">Uncharacterized protein</fullName>
    </submittedName>
</protein>
<comment type="caution">
    <text evidence="2">The sequence shown here is derived from an EMBL/GenBank/DDBJ whole genome shotgun (WGS) entry which is preliminary data.</text>
</comment>
<dbReference type="AlphaFoldDB" id="A0A6G0U3R4"/>
<feature type="transmembrane region" description="Helical" evidence="1">
    <location>
        <begin position="145"/>
        <end position="167"/>
    </location>
</feature>
<keyword evidence="1" id="KW-1133">Transmembrane helix</keyword>
<evidence type="ECO:0000313" key="2">
    <source>
        <dbReference type="EMBL" id="KAE9543761.1"/>
    </source>
</evidence>
<organism evidence="2 3">
    <name type="scientific">Aphis glycines</name>
    <name type="common">Soybean aphid</name>
    <dbReference type="NCBI Taxonomy" id="307491"/>
    <lineage>
        <taxon>Eukaryota</taxon>
        <taxon>Metazoa</taxon>
        <taxon>Ecdysozoa</taxon>
        <taxon>Arthropoda</taxon>
        <taxon>Hexapoda</taxon>
        <taxon>Insecta</taxon>
        <taxon>Pterygota</taxon>
        <taxon>Neoptera</taxon>
        <taxon>Paraneoptera</taxon>
        <taxon>Hemiptera</taxon>
        <taxon>Sternorrhyncha</taxon>
        <taxon>Aphidomorpha</taxon>
        <taxon>Aphidoidea</taxon>
        <taxon>Aphididae</taxon>
        <taxon>Aphidini</taxon>
        <taxon>Aphis</taxon>
        <taxon>Aphis</taxon>
    </lineage>
</organism>
<keyword evidence="1" id="KW-0472">Membrane</keyword>
<evidence type="ECO:0000256" key="1">
    <source>
        <dbReference type="SAM" id="Phobius"/>
    </source>
</evidence>
<accession>A0A6G0U3R4</accession>
<keyword evidence="1" id="KW-0812">Transmembrane</keyword>
<proteinExistence type="predicted"/>